<organism evidence="7 8">
    <name type="scientific">Paramarasmius palmivorus</name>
    <dbReference type="NCBI Taxonomy" id="297713"/>
    <lineage>
        <taxon>Eukaryota</taxon>
        <taxon>Fungi</taxon>
        <taxon>Dikarya</taxon>
        <taxon>Basidiomycota</taxon>
        <taxon>Agaricomycotina</taxon>
        <taxon>Agaricomycetes</taxon>
        <taxon>Agaricomycetidae</taxon>
        <taxon>Agaricales</taxon>
        <taxon>Marasmiineae</taxon>
        <taxon>Marasmiaceae</taxon>
        <taxon>Paramarasmius</taxon>
    </lineage>
</organism>
<keyword evidence="2 4" id="KW-0863">Zinc-finger</keyword>
<feature type="compositionally biased region" description="Low complexity" evidence="5">
    <location>
        <begin position="761"/>
        <end position="774"/>
    </location>
</feature>
<dbReference type="GO" id="GO:0016567">
    <property type="term" value="P:protein ubiquitination"/>
    <property type="evidence" value="ECO:0007669"/>
    <property type="project" value="TreeGrafter"/>
</dbReference>
<reference evidence="7 8" key="1">
    <citation type="submission" date="2024-01" db="EMBL/GenBank/DDBJ databases">
        <title>A draft genome for a cacao thread blight-causing isolate of Paramarasmius palmivorus.</title>
        <authorList>
            <person name="Baruah I.K."/>
            <person name="Bukari Y."/>
            <person name="Amoako-Attah I."/>
            <person name="Meinhardt L.W."/>
            <person name="Bailey B.A."/>
            <person name="Cohen S.P."/>
        </authorList>
    </citation>
    <scope>NUCLEOTIDE SEQUENCE [LARGE SCALE GENOMIC DNA]</scope>
    <source>
        <strain evidence="7 8">GH-12</strain>
    </source>
</reference>
<dbReference type="GO" id="GO:0005737">
    <property type="term" value="C:cytoplasm"/>
    <property type="evidence" value="ECO:0007669"/>
    <property type="project" value="TreeGrafter"/>
</dbReference>
<feature type="region of interest" description="Disordered" evidence="5">
    <location>
        <begin position="374"/>
        <end position="406"/>
    </location>
</feature>
<keyword evidence="3" id="KW-0862">Zinc</keyword>
<feature type="compositionally biased region" description="Low complexity" evidence="5">
    <location>
        <begin position="1003"/>
        <end position="1020"/>
    </location>
</feature>
<evidence type="ECO:0000256" key="3">
    <source>
        <dbReference type="ARBA" id="ARBA00022833"/>
    </source>
</evidence>
<feature type="compositionally biased region" description="Basic and acidic residues" evidence="5">
    <location>
        <begin position="25"/>
        <end position="35"/>
    </location>
</feature>
<feature type="compositionally biased region" description="Polar residues" evidence="5">
    <location>
        <begin position="1106"/>
        <end position="1117"/>
    </location>
</feature>
<feature type="region of interest" description="Disordered" evidence="5">
    <location>
        <begin position="662"/>
        <end position="783"/>
    </location>
</feature>
<feature type="compositionally biased region" description="Low complexity" evidence="5">
    <location>
        <begin position="562"/>
        <end position="579"/>
    </location>
</feature>
<dbReference type="Proteomes" id="UP001383192">
    <property type="component" value="Unassembled WGS sequence"/>
</dbReference>
<feature type="compositionally biased region" description="Low complexity" evidence="5">
    <location>
        <begin position="680"/>
        <end position="714"/>
    </location>
</feature>
<feature type="compositionally biased region" description="Polar residues" evidence="5">
    <location>
        <begin position="878"/>
        <end position="887"/>
    </location>
</feature>
<evidence type="ECO:0000256" key="4">
    <source>
        <dbReference type="PROSITE-ProRule" id="PRU00175"/>
    </source>
</evidence>
<feature type="domain" description="RING-type" evidence="6">
    <location>
        <begin position="356"/>
        <end position="443"/>
    </location>
</feature>
<dbReference type="InterPro" id="IPR013083">
    <property type="entry name" value="Znf_RING/FYVE/PHD"/>
</dbReference>
<feature type="compositionally biased region" description="Basic and acidic residues" evidence="5">
    <location>
        <begin position="1026"/>
        <end position="1040"/>
    </location>
</feature>
<feature type="compositionally biased region" description="Acidic residues" evidence="5">
    <location>
        <begin position="76"/>
        <end position="86"/>
    </location>
</feature>
<feature type="compositionally biased region" description="Pro residues" evidence="5">
    <location>
        <begin position="231"/>
        <end position="240"/>
    </location>
</feature>
<evidence type="ECO:0000256" key="1">
    <source>
        <dbReference type="ARBA" id="ARBA00022723"/>
    </source>
</evidence>
<feature type="compositionally biased region" description="Low complexity" evidence="5">
    <location>
        <begin position="147"/>
        <end position="163"/>
    </location>
</feature>
<gene>
    <name evidence="7" type="ORF">VNI00_006002</name>
</gene>
<feature type="region of interest" description="Disordered" evidence="5">
    <location>
        <begin position="1058"/>
        <end position="1184"/>
    </location>
</feature>
<evidence type="ECO:0000313" key="8">
    <source>
        <dbReference type="Proteomes" id="UP001383192"/>
    </source>
</evidence>
<sequence length="1305" mass="139267">MADHHHNSNSTGGFFSSIFRSLVHRRNDSENHEQNTNDVEMSSNNDNVGAHDATTRIPTVTVDDDDNEMPPLQDVSDSEDEGEDDMYLNVASIPPSSEVSNAPSPMAQGSSSVPSPLPEPRRAGQRRARVDDDDDQERDRRHPSQRVNDNSSSNNPSVNDNNNAQPRRHPSISVSIDLGPGPPGPIPIPINAGIPFPGHHHHHNHDHEGEDNAGRPLHGMSFMEFMNRRFPMPPQPPPANPNSQPAEGPQPHRHMHPPFPGPGGIVVPLPVAALPGLFRALSSSLNPSDANVPPPGPDIFTLFGGLGGLTEEREDTAKGQQVVDGLEVVPPGLVKRLARVNKELGEGEDGMDGAGCAICWEKLIPDDAEDVIEKQAEGSTSSDDAQAAPTTDENSSESAKPLQTTPDVNANKIVSLPCTHTFHAACLVPWFSRPRQTTCPVCRFDLDPEGLVWGMSRSRRMGGMGGGGIFGMNDFMRMFGGPPTAAGPNPEPTAAEAGNDAQGAATPAEGQGEGTGQPGQRDGPTSQVVRDLLELGRVLGLGREGPIPTQPTPAREGDAPGTAQATPDTNTAAQATQATNVSDPPAHGAQATPAPSTAEAQPEAANTGSGTGDQSGDDQLRETVHRFVSGLFGGVGGANQPNIRVMNTGRTGGPIQVIIDMPPRRQGGEEPAAPAPAPGAVPTTPATTGDNVDNTNNTTQQTQTQGTPTGAPNGANPPQRPLGGPVFSIGFDMIIGGPPPPGLAGDGFGFGIPIPLPRNPPANQNNSNNNQPPANDDDDLDDLPLADVFDMFLGGGPPLHEDRTVQNAGHFLDLLRRDMERQPNNNQRNARSQSPPSDIDSDGDVIMVEPIGFDDDDEEFELSLAREERRVQEARQASSAQQNVNTTESSSFRQPSSSPQSSSQEHQRPHVHRHSIPGGYVSMVTGTADSMDDAMRQIMDAVGGPPPPYAMPRRPPPTVSDPPRGVRERRGMSIPIPVPQFMRASTTSRPLNNNDRRPSAQVPSFLSSLGSGSSSSLPSSAAAQRDTQEHSRQRSGESRERRRLSGVHVPNVFAPWMNLGSSRRTSLPSSSASSSTARPTHSSSFPSSNSSPQPPTPRQAGPPSSDSPQTQAQSSSGARPRPRHRPYSPPPFVDLDDDAPMSFSQFLRTTAVPRAPPPRRRTRPAPPSPQRPAPKKWSAPLPPGLTLRERIEKKEREAGLRCADPSCGIGPSDDEPFLEGQRKQIRIRAKKSIKGKEKEEERGAEYVCDHAFHPSCLVSAHRVAMSMYARDEEGEAVGDEVDVECSICRHEGVVSRSEWEEGVKG</sequence>
<evidence type="ECO:0000256" key="2">
    <source>
        <dbReference type="ARBA" id="ARBA00022771"/>
    </source>
</evidence>
<dbReference type="PROSITE" id="PS50089">
    <property type="entry name" value="ZF_RING_2"/>
    <property type="match status" value="1"/>
</dbReference>
<feature type="region of interest" description="Disordered" evidence="5">
    <location>
        <begin position="938"/>
        <end position="1046"/>
    </location>
</feature>
<feature type="region of interest" description="Disordered" evidence="5">
    <location>
        <begin position="540"/>
        <end position="618"/>
    </location>
</feature>
<proteinExistence type="predicted"/>
<evidence type="ECO:0000256" key="5">
    <source>
        <dbReference type="SAM" id="MobiDB-lite"/>
    </source>
</evidence>
<feature type="region of interest" description="Disordered" evidence="5">
    <location>
        <begin position="481"/>
        <end position="525"/>
    </location>
</feature>
<feature type="compositionally biased region" description="Polar residues" evidence="5">
    <location>
        <begin position="983"/>
        <end position="993"/>
    </location>
</feature>
<keyword evidence="8" id="KW-1185">Reference proteome</keyword>
<dbReference type="GO" id="GO:0008270">
    <property type="term" value="F:zinc ion binding"/>
    <property type="evidence" value="ECO:0007669"/>
    <property type="project" value="UniProtKB-KW"/>
</dbReference>
<feature type="compositionally biased region" description="Low complexity" evidence="5">
    <location>
        <begin position="1061"/>
        <end position="1091"/>
    </location>
</feature>
<feature type="region of interest" description="Disordered" evidence="5">
    <location>
        <begin position="868"/>
        <end position="926"/>
    </location>
</feature>
<dbReference type="GO" id="GO:0061630">
    <property type="term" value="F:ubiquitin protein ligase activity"/>
    <property type="evidence" value="ECO:0007669"/>
    <property type="project" value="TreeGrafter"/>
</dbReference>
<dbReference type="SUPFAM" id="SSF57850">
    <property type="entry name" value="RING/U-box"/>
    <property type="match status" value="1"/>
</dbReference>
<accession>A0AAW0DD63</accession>
<protein>
    <recommendedName>
        <fullName evidence="6">RING-type domain-containing protein</fullName>
    </recommendedName>
</protein>
<name>A0AAW0DD63_9AGAR</name>
<dbReference type="InterPro" id="IPR001841">
    <property type="entry name" value="Znf_RING"/>
</dbReference>
<feature type="compositionally biased region" description="Low complexity" evidence="5">
    <location>
        <begin position="494"/>
        <end position="510"/>
    </location>
</feature>
<feature type="compositionally biased region" description="Low complexity" evidence="5">
    <location>
        <begin position="888"/>
        <end position="904"/>
    </location>
</feature>
<feature type="compositionally biased region" description="Polar residues" evidence="5">
    <location>
        <begin position="36"/>
        <end position="47"/>
    </location>
</feature>
<dbReference type="SMART" id="SM00184">
    <property type="entry name" value="RING"/>
    <property type="match status" value="1"/>
</dbReference>
<evidence type="ECO:0000313" key="7">
    <source>
        <dbReference type="EMBL" id="KAK7049401.1"/>
    </source>
</evidence>
<dbReference type="Pfam" id="PF13639">
    <property type="entry name" value="zf-RING_2"/>
    <property type="match status" value="1"/>
</dbReference>
<feature type="compositionally biased region" description="Polar residues" evidence="5">
    <location>
        <begin position="94"/>
        <end position="114"/>
    </location>
</feature>
<comment type="caution">
    <text evidence="7">The sequence shown here is derived from an EMBL/GenBank/DDBJ whole genome shotgun (WGS) entry which is preliminary data.</text>
</comment>
<keyword evidence="1" id="KW-0479">Metal-binding</keyword>
<feature type="compositionally biased region" description="Polar residues" evidence="5">
    <location>
        <begin position="822"/>
        <end position="836"/>
    </location>
</feature>
<feature type="compositionally biased region" description="Pro residues" evidence="5">
    <location>
        <begin position="944"/>
        <end position="960"/>
    </location>
</feature>
<dbReference type="PANTHER" id="PTHR15710">
    <property type="entry name" value="E3 UBIQUITIN-PROTEIN LIGASE PRAJA"/>
    <property type="match status" value="1"/>
</dbReference>
<dbReference type="Gene3D" id="3.30.40.10">
    <property type="entry name" value="Zinc/RING finger domain, C3HC4 (zinc finger)"/>
    <property type="match status" value="1"/>
</dbReference>
<feature type="region of interest" description="Disordered" evidence="5">
    <location>
        <begin position="25"/>
        <end position="262"/>
    </location>
</feature>
<dbReference type="PANTHER" id="PTHR15710:SF243">
    <property type="entry name" value="E3 UBIQUITIN-PROTEIN LIGASE PRAJA-2 ISOFORM X1"/>
    <property type="match status" value="1"/>
</dbReference>
<feature type="compositionally biased region" description="Polar residues" evidence="5">
    <location>
        <begin position="377"/>
        <end position="406"/>
    </location>
</feature>
<dbReference type="EMBL" id="JAYKXP010000017">
    <property type="protein sequence ID" value="KAK7049401.1"/>
    <property type="molecule type" value="Genomic_DNA"/>
</dbReference>
<evidence type="ECO:0000259" key="6">
    <source>
        <dbReference type="PROSITE" id="PS50089"/>
    </source>
</evidence>
<feature type="region of interest" description="Disordered" evidence="5">
    <location>
        <begin position="822"/>
        <end position="844"/>
    </location>
</feature>